<dbReference type="InterPro" id="IPR013749">
    <property type="entry name" value="PM/HMP-P_kinase-1"/>
</dbReference>
<proteinExistence type="predicted"/>
<comment type="caution">
    <text evidence="4">The sequence shown here is derived from an EMBL/GenBank/DDBJ whole genome shotgun (WGS) entry which is preliminary data.</text>
</comment>
<evidence type="ECO:0000256" key="2">
    <source>
        <dbReference type="ARBA" id="ARBA00012135"/>
    </source>
</evidence>
<comment type="pathway">
    <text evidence="1">Cofactor biosynthesis; thiamine diphosphate biosynthesis.</text>
</comment>
<keyword evidence="5" id="KW-1185">Reference proteome</keyword>
<dbReference type="PANTHER" id="PTHR20858">
    <property type="entry name" value="PHOSPHOMETHYLPYRIMIDINE KINASE"/>
    <property type="match status" value="1"/>
</dbReference>
<dbReference type="InterPro" id="IPR029056">
    <property type="entry name" value="Ribokinase-like"/>
</dbReference>
<dbReference type="SUPFAM" id="SSF53613">
    <property type="entry name" value="Ribokinase-like"/>
    <property type="match status" value="1"/>
</dbReference>
<dbReference type="PANTHER" id="PTHR20858:SF17">
    <property type="entry name" value="HYDROXYMETHYLPYRIMIDINE_PHOSPHOMETHYLPYRIMIDINE KINASE THI20-RELATED"/>
    <property type="match status" value="1"/>
</dbReference>
<name>A0A2P8CSP2_9BACT</name>
<dbReference type="GO" id="GO:0005829">
    <property type="term" value="C:cytosol"/>
    <property type="evidence" value="ECO:0007669"/>
    <property type="project" value="TreeGrafter"/>
</dbReference>
<dbReference type="GO" id="GO:0009228">
    <property type="term" value="P:thiamine biosynthetic process"/>
    <property type="evidence" value="ECO:0007669"/>
    <property type="project" value="InterPro"/>
</dbReference>
<dbReference type="InterPro" id="IPR004399">
    <property type="entry name" value="HMP/HMP-P_kinase_dom"/>
</dbReference>
<gene>
    <name evidence="4" type="ORF">B0I18_11624</name>
</gene>
<dbReference type="EC" id="2.7.1.49" evidence="2"/>
<dbReference type="OrthoDB" id="9810880at2"/>
<evidence type="ECO:0000313" key="4">
    <source>
        <dbReference type="EMBL" id="PSK87993.1"/>
    </source>
</evidence>
<dbReference type="EMBL" id="PYGD01000016">
    <property type="protein sequence ID" value="PSK87993.1"/>
    <property type="molecule type" value="Genomic_DNA"/>
</dbReference>
<keyword evidence="4" id="KW-0418">Kinase</keyword>
<feature type="domain" description="Pyridoxamine kinase/Phosphomethylpyrimidine kinase" evidence="3">
    <location>
        <begin position="15"/>
        <end position="242"/>
    </location>
</feature>
<dbReference type="RefSeq" id="WP_106525364.1">
    <property type="nucleotide sequence ID" value="NZ_PYGD01000016.1"/>
</dbReference>
<keyword evidence="4" id="KW-0808">Transferase</keyword>
<evidence type="ECO:0000313" key="5">
    <source>
        <dbReference type="Proteomes" id="UP000240572"/>
    </source>
</evidence>
<dbReference type="Gene3D" id="3.40.1190.20">
    <property type="match status" value="1"/>
</dbReference>
<dbReference type="GO" id="GO:0008902">
    <property type="term" value="F:hydroxymethylpyrimidine kinase activity"/>
    <property type="evidence" value="ECO:0007669"/>
    <property type="project" value="UniProtKB-EC"/>
</dbReference>
<evidence type="ECO:0000259" key="3">
    <source>
        <dbReference type="Pfam" id="PF08543"/>
    </source>
</evidence>
<reference evidence="4 5" key="1">
    <citation type="submission" date="2018-03" db="EMBL/GenBank/DDBJ databases">
        <title>Genomic Encyclopedia of Type Strains, Phase III (KMG-III): the genomes of soil and plant-associated and newly described type strains.</title>
        <authorList>
            <person name="Whitman W."/>
        </authorList>
    </citation>
    <scope>NUCLEOTIDE SEQUENCE [LARGE SCALE GENOMIC DNA]</scope>
    <source>
        <strain evidence="4 5">CGMCC 1.12700</strain>
    </source>
</reference>
<sequence length="249" mass="26954">MAYDRPAVLSIAGLDPSGGAGLLADIKTFEQHRCLGFGVATAITAQTEDRFFGIEWLSPALIWMQCQPLLDRYPVAVVKIGITESLPVLLDLVDRLQGIRDKVQIIWDPVIRASAGFRFMDPADKTMLVRILQGLSLLTPNTQEASLLSGLEDTGEAALWLAQYCPVLLKGGHAAERGVDYLFEKGQRTAIDPGQEVLPPKHGSGCVLSSAIAAGLARGHTLPEACRMAKTYTETILNSNDQLLAYHDA</sequence>
<dbReference type="CDD" id="cd01169">
    <property type="entry name" value="HMPP_kinase"/>
    <property type="match status" value="1"/>
</dbReference>
<organism evidence="4 5">
    <name type="scientific">Taibaiella chishuiensis</name>
    <dbReference type="NCBI Taxonomy" id="1434707"/>
    <lineage>
        <taxon>Bacteria</taxon>
        <taxon>Pseudomonadati</taxon>
        <taxon>Bacteroidota</taxon>
        <taxon>Chitinophagia</taxon>
        <taxon>Chitinophagales</taxon>
        <taxon>Chitinophagaceae</taxon>
        <taxon>Taibaiella</taxon>
    </lineage>
</organism>
<accession>A0A2P8CSP2</accession>
<dbReference type="Pfam" id="PF08543">
    <property type="entry name" value="Phos_pyr_kin"/>
    <property type="match status" value="1"/>
</dbReference>
<evidence type="ECO:0000256" key="1">
    <source>
        <dbReference type="ARBA" id="ARBA00004948"/>
    </source>
</evidence>
<protein>
    <recommendedName>
        <fullName evidence="2">hydroxymethylpyrimidine kinase</fullName>
        <ecNumber evidence="2">2.7.1.49</ecNumber>
    </recommendedName>
</protein>
<dbReference type="GO" id="GO:0008972">
    <property type="term" value="F:phosphomethylpyrimidine kinase activity"/>
    <property type="evidence" value="ECO:0007669"/>
    <property type="project" value="InterPro"/>
</dbReference>
<dbReference type="AlphaFoldDB" id="A0A2P8CSP2"/>
<dbReference type="Proteomes" id="UP000240572">
    <property type="component" value="Unassembled WGS sequence"/>
</dbReference>